<dbReference type="CDD" id="cd01650">
    <property type="entry name" value="RT_nLTR_like"/>
    <property type="match status" value="1"/>
</dbReference>
<feature type="domain" description="Reverse transcriptase" evidence="3">
    <location>
        <begin position="864"/>
        <end position="934"/>
    </location>
</feature>
<evidence type="ECO:0000256" key="1">
    <source>
        <dbReference type="ARBA" id="ARBA00010879"/>
    </source>
</evidence>
<dbReference type="InterPro" id="IPR043128">
    <property type="entry name" value="Rev_trsase/Diguanyl_cyclase"/>
</dbReference>
<dbReference type="Proteomes" id="UP000261560">
    <property type="component" value="Unplaced"/>
</dbReference>
<comment type="similarity">
    <text evidence="1">Belongs to the beta type-B retroviral polymerase family. HERV class-II K(HML-2) pol subfamily.</text>
</comment>
<dbReference type="SUPFAM" id="SSF56672">
    <property type="entry name" value="DNA/RNA polymerases"/>
    <property type="match status" value="1"/>
</dbReference>
<dbReference type="InterPro" id="IPR000477">
    <property type="entry name" value="RT_dom"/>
</dbReference>
<evidence type="ECO:0000259" key="4">
    <source>
        <dbReference type="Pfam" id="PF03372"/>
    </source>
</evidence>
<dbReference type="GeneTree" id="ENSGT00740000115773"/>
<reference evidence="6" key="2">
    <citation type="submission" date="2025-09" db="UniProtKB">
        <authorList>
            <consortium name="Ensembl"/>
        </authorList>
    </citation>
    <scope>IDENTIFICATION</scope>
</reference>
<dbReference type="InterPro" id="IPR005135">
    <property type="entry name" value="Endo/exonuclease/phosphatase"/>
</dbReference>
<feature type="domain" description="Integrase p58-like C-terminal" evidence="5">
    <location>
        <begin position="712"/>
        <end position="745"/>
    </location>
</feature>
<dbReference type="PANTHER" id="PTHR19446">
    <property type="entry name" value="REVERSE TRANSCRIPTASES"/>
    <property type="match status" value="1"/>
</dbReference>
<dbReference type="AlphaFoldDB" id="A0A3B3CTD1"/>
<feature type="domain" description="Reverse transcriptase" evidence="3">
    <location>
        <begin position="583"/>
        <end position="692"/>
    </location>
</feature>
<keyword evidence="7" id="KW-1185">Reference proteome</keyword>
<name>A0A3B3CTD1_ORYME</name>
<sequence>MRIRPTKSIPDRSRPGLTTTAIGAVHRQGAGGNWTTVGGRRRGGRRVRREREKRKVTSVGLRVGTLNVGTMTGKGRELVDMMQRRKVDILCVQETRWKGSKARSLGAGFKLFYHGGDGKRNGVGVILKEEFVRSVVEVKRVSDRVMSLKIEMEGVMFNVVSGYAPQVGCELEEKEKFWLDLDEVMMSIPGNERVVIGADFNGHVGAGNRGDEEVMGRFGIQERNVEGQMVVDFAKKMEMAIVNTFFEKRQEHRVTYKSGGRSTQIDYILCRRCNLKEISDCKVVVGESVSRQHRMVVCRMTLVVKKMKKERAKAEKRTNWWKLKKEDCCMTFKKQLKQALGGQEVLPDDWITTANVIRETGRSVLGVSSGKRVDKETWWWNEEVQECIRSKRLAKKKWDTERTEESRQEYREMQRKVKVEVSKAKQRAYDDLYARLGSKEGETDLYRLARQRDRDGKDMQQVRVIKDRNGNVVTGVSGVMERWKEYFEELMNEENEREQRVEEVTVVEQEVRKISKGEVRGALKRMKSGKALGPDDIPVEVWKCLGEMAVEFLTGLFNRILGGEKMPEEWRRSVMVPIFKNKGDVQSCGNYRGIKLMSHTMKVWERVVEARLRAEVNICEQQYGFMPRKSTTDATFALRMLIEKYREGQRELHCVFVDLEKAYDRVPREELWYCMRKSGVTEKYVRAVQDMYEGCKTVVRCAVGVTEELWQGPFEVMQKLGPTTYKISVPDNSRSSRVLHVNLLKEWIPGADKKHTVTFIRSMTDEEVEEQYLPTPSATALQLNHLSDQQQLQVRALCSPVVFSEKPGCTNNDISLKENAVVKRLSYRIPERLLGPLKKEIDLMLSLGIIEASQSEWCNPIVLVPKKDGTIRFCMDFRYLNSVSKFDSYPTPQIDELIDRLGKAKYLSTIDLSKGYWQVPLTTRSKELTAFRTP</sequence>
<organism evidence="6 7">
    <name type="scientific">Oryzias melastigma</name>
    <name type="common">Marine medaka</name>
    <dbReference type="NCBI Taxonomy" id="30732"/>
    <lineage>
        <taxon>Eukaryota</taxon>
        <taxon>Metazoa</taxon>
        <taxon>Chordata</taxon>
        <taxon>Craniata</taxon>
        <taxon>Vertebrata</taxon>
        <taxon>Euteleostomi</taxon>
        <taxon>Actinopterygii</taxon>
        <taxon>Neopterygii</taxon>
        <taxon>Teleostei</taxon>
        <taxon>Neoteleostei</taxon>
        <taxon>Acanthomorphata</taxon>
        <taxon>Ovalentaria</taxon>
        <taxon>Atherinomorphae</taxon>
        <taxon>Beloniformes</taxon>
        <taxon>Adrianichthyidae</taxon>
        <taxon>Oryziinae</taxon>
        <taxon>Oryzias</taxon>
    </lineage>
</organism>
<dbReference type="InterPro" id="IPR043502">
    <property type="entry name" value="DNA/RNA_pol_sf"/>
</dbReference>
<proteinExistence type="inferred from homology"/>
<dbReference type="Pfam" id="PF22938">
    <property type="entry name" value="Integrase_p58_C"/>
    <property type="match status" value="1"/>
</dbReference>
<evidence type="ECO:0000259" key="5">
    <source>
        <dbReference type="Pfam" id="PF22938"/>
    </source>
</evidence>
<dbReference type="Gene3D" id="3.60.10.10">
    <property type="entry name" value="Endonuclease/exonuclease/phosphatase"/>
    <property type="match status" value="1"/>
</dbReference>
<dbReference type="Gene3D" id="3.10.10.10">
    <property type="entry name" value="HIV Type 1 Reverse Transcriptase, subunit A, domain 1"/>
    <property type="match status" value="1"/>
</dbReference>
<dbReference type="EC" id="3.1.26.4" evidence="2"/>
<dbReference type="Ensembl" id="ENSOMET00000036432.1">
    <property type="protein sequence ID" value="ENSOMEP00000021093.1"/>
    <property type="gene ID" value="ENSOMEG00000022980.1"/>
</dbReference>
<evidence type="ECO:0000256" key="2">
    <source>
        <dbReference type="ARBA" id="ARBA00012180"/>
    </source>
</evidence>
<dbReference type="GO" id="GO:0004523">
    <property type="term" value="F:RNA-DNA hybrid ribonuclease activity"/>
    <property type="evidence" value="ECO:0007669"/>
    <property type="project" value="UniProtKB-EC"/>
</dbReference>
<dbReference type="InterPro" id="IPR054465">
    <property type="entry name" value="Integrase_p58-like_C"/>
</dbReference>
<accession>A0A3B3CTD1</accession>
<dbReference type="STRING" id="30732.ENSOMEP00000021093"/>
<dbReference type="CDD" id="cd09076">
    <property type="entry name" value="L1-EN"/>
    <property type="match status" value="1"/>
</dbReference>
<dbReference type="Pfam" id="PF00078">
    <property type="entry name" value="RVT_1"/>
    <property type="match status" value="2"/>
</dbReference>
<protein>
    <recommendedName>
        <fullName evidence="2">ribonuclease H</fullName>
        <ecNumber evidence="2">3.1.26.4</ecNumber>
    </recommendedName>
</protein>
<evidence type="ECO:0000313" key="7">
    <source>
        <dbReference type="Proteomes" id="UP000261560"/>
    </source>
</evidence>
<dbReference type="PaxDb" id="30732-ENSOMEP00000021093"/>
<dbReference type="Gene3D" id="3.30.70.270">
    <property type="match status" value="1"/>
</dbReference>
<dbReference type="SUPFAM" id="SSF56219">
    <property type="entry name" value="DNase I-like"/>
    <property type="match status" value="1"/>
</dbReference>
<dbReference type="OMA" id="EASQSEW"/>
<feature type="domain" description="Endonuclease/exonuclease/phosphatase" evidence="4">
    <location>
        <begin position="65"/>
        <end position="275"/>
    </location>
</feature>
<dbReference type="InterPro" id="IPR036691">
    <property type="entry name" value="Endo/exonu/phosph_ase_sf"/>
</dbReference>
<reference evidence="6" key="1">
    <citation type="submission" date="2025-08" db="UniProtKB">
        <authorList>
            <consortium name="Ensembl"/>
        </authorList>
    </citation>
    <scope>IDENTIFICATION</scope>
</reference>
<evidence type="ECO:0000259" key="3">
    <source>
        <dbReference type="Pfam" id="PF00078"/>
    </source>
</evidence>
<dbReference type="CDD" id="cd01647">
    <property type="entry name" value="RT_LTR"/>
    <property type="match status" value="1"/>
</dbReference>
<dbReference type="Pfam" id="PF03372">
    <property type="entry name" value="Exo_endo_phos"/>
    <property type="match status" value="1"/>
</dbReference>
<evidence type="ECO:0000313" key="6">
    <source>
        <dbReference type="Ensembl" id="ENSOMEP00000021093.1"/>
    </source>
</evidence>